<dbReference type="Pfam" id="PF00024">
    <property type="entry name" value="PAN_1"/>
    <property type="match status" value="1"/>
</dbReference>
<keyword evidence="5" id="KW-1185">Reference proteome</keyword>
<protein>
    <submittedName>
        <fullName evidence="6">Uncharacterized protein LOC110981295 isoform X1</fullName>
    </submittedName>
</protein>
<sequence>MAVQGEKVFLSVLLWCTLSFLSVRGDMLLRSVGFSQPATSNVALTNHVLKSLRGVRSTGRCLAHCLPSPLCVAVNYKEAAGTCELSTSRKDEYPDDLVSEVGWQYYEKVLPVVENLFSIPMDSYLQTTAKMPTLEPTTKTPTTEMPTTTEIPTTTRMFTTEMSMTTEIPTTTRMFTTEMSMTTEIPTTTRMFTTEMSMTTEIPTTEMLMTTEETTTEAPTTVHVTTEKPPVDCWDIHSSSPTSPSGEYAVYPKAWENQLLKVYCDMTTDLGGWTVFQRRLDSSQNFYLDWNSYKVGFGAIGGSFWLGNDALNVLTSQGAYQLRIELESYDSVKTFVKYGYVSVADEARNYRLNVTSFYGSYTADDALSADSGQAFTTKDVDNDNDGDRQCAQALQSAWWFGSCGYCHLNGPYQGSASVPSRGVGLIWGPWLGYYESLKFTEMKIRPISAQPIPKDCWDLYQSGHSSSGVYTIYVTGRPEGLTVLCDMEFDGGGWTTIQKREIGDLDFYRGWADYKAGFGTVDTESDFWLGLDDIHLLTNQDSYQIRIIFVSWGNIFGYARYSEFRINNEADNYRLTIGGYAGNAGDSLITYHNGMPWSTLDRDNDKDARQCAQVMRGAWWYNNCQTSNLNGPYVEYPGYLSTNGQGIIWSSWPGQDDSLAKVQMKIRPTNIGY</sequence>
<evidence type="ECO:0000313" key="6">
    <source>
        <dbReference type="RefSeq" id="XP_022094463.1"/>
    </source>
</evidence>
<accession>A0A8B7YMH7</accession>
<reference evidence="6" key="1">
    <citation type="submission" date="2025-08" db="UniProtKB">
        <authorList>
            <consortium name="RefSeq"/>
        </authorList>
    </citation>
    <scope>IDENTIFICATION</scope>
</reference>
<dbReference type="GeneID" id="110981295"/>
<gene>
    <name evidence="6" type="primary">LOC110981295</name>
</gene>
<dbReference type="InterPro" id="IPR002181">
    <property type="entry name" value="Fibrinogen_a/b/g_C_dom"/>
</dbReference>
<dbReference type="RefSeq" id="XP_022094463.1">
    <property type="nucleotide sequence ID" value="XM_022238771.1"/>
</dbReference>
<dbReference type="PROSITE" id="PS51406">
    <property type="entry name" value="FIBRINOGEN_C_2"/>
    <property type="match status" value="2"/>
</dbReference>
<evidence type="ECO:0000256" key="2">
    <source>
        <dbReference type="SAM" id="SignalP"/>
    </source>
</evidence>
<dbReference type="PROSITE" id="PS00514">
    <property type="entry name" value="FIBRINOGEN_C_1"/>
    <property type="match status" value="1"/>
</dbReference>
<dbReference type="InterPro" id="IPR036056">
    <property type="entry name" value="Fibrinogen-like_C"/>
</dbReference>
<dbReference type="PANTHER" id="PTHR19143:SF444">
    <property type="entry name" value="PROTEIN SCABROUS"/>
    <property type="match status" value="1"/>
</dbReference>
<dbReference type="SMART" id="SM00186">
    <property type="entry name" value="FBG"/>
    <property type="match status" value="2"/>
</dbReference>
<evidence type="ECO:0000256" key="1">
    <source>
        <dbReference type="ARBA" id="ARBA00023157"/>
    </source>
</evidence>
<dbReference type="SUPFAM" id="SSF57414">
    <property type="entry name" value="Hairpin loop containing domain-like"/>
    <property type="match status" value="1"/>
</dbReference>
<dbReference type="SUPFAM" id="SSF56496">
    <property type="entry name" value="Fibrinogen C-terminal domain-like"/>
    <property type="match status" value="2"/>
</dbReference>
<feature type="domain" description="Fibrinogen C-terminal" evidence="4">
    <location>
        <begin position="224"/>
        <end position="446"/>
    </location>
</feature>
<dbReference type="PROSITE" id="PS50948">
    <property type="entry name" value="PAN"/>
    <property type="match status" value="1"/>
</dbReference>
<dbReference type="GO" id="GO:0005615">
    <property type="term" value="C:extracellular space"/>
    <property type="evidence" value="ECO:0007669"/>
    <property type="project" value="TreeGrafter"/>
</dbReference>
<dbReference type="KEGG" id="aplc:110981295"/>
<dbReference type="FunFam" id="3.90.215.10:FF:000001">
    <property type="entry name" value="Tenascin isoform 1"/>
    <property type="match status" value="1"/>
</dbReference>
<evidence type="ECO:0000259" key="4">
    <source>
        <dbReference type="PROSITE" id="PS51406"/>
    </source>
</evidence>
<name>A0A8B7YMH7_ACAPL</name>
<dbReference type="Gene3D" id="3.90.215.10">
    <property type="entry name" value="Gamma Fibrinogen, chain A, domain 1"/>
    <property type="match status" value="2"/>
</dbReference>
<dbReference type="CDD" id="cd00087">
    <property type="entry name" value="FReD"/>
    <property type="match status" value="2"/>
</dbReference>
<organism evidence="5 6">
    <name type="scientific">Acanthaster planci</name>
    <name type="common">Crown-of-thorns starfish</name>
    <dbReference type="NCBI Taxonomy" id="133434"/>
    <lineage>
        <taxon>Eukaryota</taxon>
        <taxon>Metazoa</taxon>
        <taxon>Echinodermata</taxon>
        <taxon>Eleutherozoa</taxon>
        <taxon>Asterozoa</taxon>
        <taxon>Asteroidea</taxon>
        <taxon>Valvatacea</taxon>
        <taxon>Valvatida</taxon>
        <taxon>Acanthasteridae</taxon>
        <taxon>Acanthaster</taxon>
    </lineage>
</organism>
<dbReference type="Pfam" id="PF00147">
    <property type="entry name" value="Fibrinogen_C"/>
    <property type="match status" value="2"/>
</dbReference>
<feature type="domain" description="Fibrinogen C-terminal" evidence="4">
    <location>
        <begin position="447"/>
        <end position="670"/>
    </location>
</feature>
<keyword evidence="1" id="KW-1015">Disulfide bond</keyword>
<dbReference type="InterPro" id="IPR020837">
    <property type="entry name" value="Fibrinogen_CS"/>
</dbReference>
<evidence type="ECO:0000313" key="5">
    <source>
        <dbReference type="Proteomes" id="UP000694845"/>
    </source>
</evidence>
<keyword evidence="2" id="KW-0732">Signal</keyword>
<dbReference type="NCBIfam" id="NF040941">
    <property type="entry name" value="GGGWT_bact"/>
    <property type="match status" value="2"/>
</dbReference>
<feature type="signal peptide" evidence="2">
    <location>
        <begin position="1"/>
        <end position="25"/>
    </location>
</feature>
<proteinExistence type="predicted"/>
<dbReference type="InterPro" id="IPR050373">
    <property type="entry name" value="Fibrinogen_C-term_domain"/>
</dbReference>
<dbReference type="Gene3D" id="3.50.4.10">
    <property type="entry name" value="Hepatocyte Growth Factor"/>
    <property type="match status" value="1"/>
</dbReference>
<feature type="chain" id="PRO_5034088404" evidence="2">
    <location>
        <begin position="26"/>
        <end position="673"/>
    </location>
</feature>
<dbReference type="InterPro" id="IPR014716">
    <property type="entry name" value="Fibrinogen_a/b/g_C_1"/>
</dbReference>
<feature type="domain" description="Apple" evidence="3">
    <location>
        <begin position="16"/>
        <end position="110"/>
    </location>
</feature>
<dbReference type="PANTHER" id="PTHR19143">
    <property type="entry name" value="FIBRINOGEN/TENASCIN/ANGIOPOEITIN"/>
    <property type="match status" value="1"/>
</dbReference>
<dbReference type="SMART" id="SM00473">
    <property type="entry name" value="PAN_AP"/>
    <property type="match status" value="1"/>
</dbReference>
<evidence type="ECO:0000259" key="3">
    <source>
        <dbReference type="PROSITE" id="PS50948"/>
    </source>
</evidence>
<dbReference type="OrthoDB" id="7952570at2759"/>
<dbReference type="Proteomes" id="UP000694845">
    <property type="component" value="Unplaced"/>
</dbReference>
<dbReference type="AlphaFoldDB" id="A0A8B7YMH7"/>
<dbReference type="InterPro" id="IPR003609">
    <property type="entry name" value="Pan_app"/>
</dbReference>